<evidence type="ECO:0000259" key="2">
    <source>
        <dbReference type="PROSITE" id="PS50035"/>
    </source>
</evidence>
<feature type="chain" id="PRO_5012373694" description="PLD phosphodiesterase domain-containing protein" evidence="1">
    <location>
        <begin position="20"/>
        <end position="684"/>
    </location>
</feature>
<dbReference type="PANTHER" id="PTHR21248">
    <property type="entry name" value="CARDIOLIPIN SYNTHASE"/>
    <property type="match status" value="1"/>
</dbReference>
<dbReference type="OrthoDB" id="5287586at2"/>
<evidence type="ECO:0000313" key="3">
    <source>
        <dbReference type="EMBL" id="ASD62340.1"/>
    </source>
</evidence>
<dbReference type="PROSITE" id="PS50035">
    <property type="entry name" value="PLD"/>
    <property type="match status" value="2"/>
</dbReference>
<evidence type="ECO:0000256" key="1">
    <source>
        <dbReference type="SAM" id="SignalP"/>
    </source>
</evidence>
<dbReference type="InterPro" id="IPR001736">
    <property type="entry name" value="PLipase_D/transphosphatidylase"/>
</dbReference>
<reference evidence="3 4" key="1">
    <citation type="submission" date="2017-04" db="EMBL/GenBank/DDBJ databases">
        <title>Whole genome sequence of Bdellovibrio bacteriovorus strain SSB218315.</title>
        <authorList>
            <person name="Oyedara O."/>
            <person name="Rodriguez-Perez M.A."/>
        </authorList>
    </citation>
    <scope>NUCLEOTIDE SEQUENCE [LARGE SCALE GENOMIC DNA]</scope>
    <source>
        <strain evidence="3 4">SSB218315</strain>
    </source>
</reference>
<dbReference type="Gene3D" id="3.30.870.10">
    <property type="entry name" value="Endonuclease Chain A"/>
    <property type="match status" value="2"/>
</dbReference>
<dbReference type="InterPro" id="IPR025202">
    <property type="entry name" value="PLD-like_dom"/>
</dbReference>
<feature type="domain" description="PLD phosphodiesterase" evidence="2">
    <location>
        <begin position="579"/>
        <end position="606"/>
    </location>
</feature>
<dbReference type="PANTHER" id="PTHR21248:SF22">
    <property type="entry name" value="PHOSPHOLIPASE D"/>
    <property type="match status" value="1"/>
</dbReference>
<evidence type="ECO:0000313" key="4">
    <source>
        <dbReference type="Proteomes" id="UP000197003"/>
    </source>
</evidence>
<dbReference type="Proteomes" id="UP000197003">
    <property type="component" value="Chromosome"/>
</dbReference>
<dbReference type="GO" id="GO:0032049">
    <property type="term" value="P:cardiolipin biosynthetic process"/>
    <property type="evidence" value="ECO:0007669"/>
    <property type="project" value="UniProtKB-ARBA"/>
</dbReference>
<feature type="domain" description="PLD phosphodiesterase" evidence="2">
    <location>
        <begin position="361"/>
        <end position="392"/>
    </location>
</feature>
<dbReference type="RefSeq" id="WP_088563989.1">
    <property type="nucleotide sequence ID" value="NZ_CP020946.1"/>
</dbReference>
<dbReference type="AlphaFoldDB" id="A0A1Z3N4E1"/>
<dbReference type="Pfam" id="PF13091">
    <property type="entry name" value="PLDc_2"/>
    <property type="match status" value="1"/>
</dbReference>
<dbReference type="SUPFAM" id="SSF56024">
    <property type="entry name" value="Phospholipase D/nuclease"/>
    <property type="match status" value="2"/>
</dbReference>
<protein>
    <recommendedName>
        <fullName evidence="2">PLD phosphodiesterase domain-containing protein</fullName>
    </recommendedName>
</protein>
<sequence length="684" mass="77601">MKKTLLILSSVVFASTAVAQTAQVSLKERIAAMDYYKKNHDMMFAAEACRRPETLLQEIKKLPASEQTKARAFVKANDSIVPEKILLPLVYWKFVKKNAANEGKVMQYWLQMRLQALRDYADNPLVKDKAAQNEARSLMTSWAGASNLSLTSRELTENLQKRFPQMDPYSLSAGGFVPGNIVELVSHNEISPERIQWFNDRVIFAGGVLDFSQPYMKMPLHKDDDGHPSFKDPMFAKIRDMILSAKESVFIDIFLFGGTMGGTLSKFLLDQTVEKKKANPNFKVLLLHDYATNYNMKDEMMPIFKYIKDRAATDPGLKGSVYLLQANIQRHPPGIPFGITNLVPKTEETFKALEKRNTYYESKIDHSKVIVVDPESDAPQAYFGSKNWSDHSGGYYYDNALYVKGPAAALVQAAYYDDVEAALTTDPNERKWFYYKEEGYDNAAYLKNRDQILAWFRVDRTSFPAVGNQSVRLAEANVDGKIKDTRNMLVDMIMKAESHIYMEHLFIYDKYINDALMKRKAQVPGLKIRILADHNGNFSLGGLPNTLYLDQLLRHGVEVRARRTLGIEAKFPNGKTQGYHQENHRKITSVDGKVMLVGSSNLNPDTLQGSFREFGAQLFDQKVIGGFEEEFLDAWSDDKLVGPFYEGEHLQLQVMGKTLSPELSQIINDLGSTVLRAKDDIEKR</sequence>
<name>A0A1Z3N4E1_BDEBC</name>
<feature type="signal peptide" evidence="1">
    <location>
        <begin position="1"/>
        <end position="19"/>
    </location>
</feature>
<accession>A0A1Z3N4E1</accession>
<dbReference type="EMBL" id="CP020946">
    <property type="protein sequence ID" value="ASD62340.1"/>
    <property type="molecule type" value="Genomic_DNA"/>
</dbReference>
<gene>
    <name evidence="3" type="ORF">B9G79_01555</name>
</gene>
<dbReference type="SMART" id="SM00155">
    <property type="entry name" value="PLDc"/>
    <property type="match status" value="2"/>
</dbReference>
<dbReference type="GO" id="GO:0030572">
    <property type="term" value="F:phosphatidyltransferase activity"/>
    <property type="evidence" value="ECO:0007669"/>
    <property type="project" value="UniProtKB-ARBA"/>
</dbReference>
<proteinExistence type="predicted"/>
<keyword evidence="1" id="KW-0732">Signal</keyword>
<organism evidence="3 4">
    <name type="scientific">Bdellovibrio bacteriovorus</name>
    <dbReference type="NCBI Taxonomy" id="959"/>
    <lineage>
        <taxon>Bacteria</taxon>
        <taxon>Pseudomonadati</taxon>
        <taxon>Bdellovibrionota</taxon>
        <taxon>Bdellovibrionia</taxon>
        <taxon>Bdellovibrionales</taxon>
        <taxon>Pseudobdellovibrionaceae</taxon>
        <taxon>Bdellovibrio</taxon>
    </lineage>
</organism>